<evidence type="ECO:0000256" key="6">
    <source>
        <dbReference type="RuleBase" id="RU362125"/>
    </source>
</evidence>
<dbReference type="GO" id="GO:0003995">
    <property type="term" value="F:acyl-CoA dehydrogenase activity"/>
    <property type="evidence" value="ECO:0007669"/>
    <property type="project" value="InterPro"/>
</dbReference>
<dbReference type="InterPro" id="IPR036250">
    <property type="entry name" value="AcylCo_DH-like_C"/>
</dbReference>
<dbReference type="InterPro" id="IPR046373">
    <property type="entry name" value="Acyl-CoA_Oxase/DH_mid-dom_sf"/>
</dbReference>
<keyword evidence="3 6" id="KW-0285">Flavoprotein</keyword>
<comment type="cofactor">
    <cofactor evidence="1 6">
        <name>FAD</name>
        <dbReference type="ChEBI" id="CHEBI:57692"/>
    </cofactor>
</comment>
<dbReference type="SUPFAM" id="SSF47203">
    <property type="entry name" value="Acyl-CoA dehydrogenase C-terminal domain-like"/>
    <property type="match status" value="1"/>
</dbReference>
<dbReference type="GO" id="GO:0005737">
    <property type="term" value="C:cytoplasm"/>
    <property type="evidence" value="ECO:0007669"/>
    <property type="project" value="TreeGrafter"/>
</dbReference>
<dbReference type="Pfam" id="PF00441">
    <property type="entry name" value="Acyl-CoA_dh_1"/>
    <property type="match status" value="1"/>
</dbReference>
<evidence type="ECO:0000313" key="9">
    <source>
        <dbReference type="EMBL" id="PIO76358.1"/>
    </source>
</evidence>
<evidence type="ECO:0000259" key="7">
    <source>
        <dbReference type="Pfam" id="PF00441"/>
    </source>
</evidence>
<dbReference type="SUPFAM" id="SSF56645">
    <property type="entry name" value="Acyl-CoA dehydrogenase NM domain-like"/>
    <property type="match status" value="1"/>
</dbReference>
<dbReference type="AlphaFoldDB" id="A0A2G9V1K1"/>
<dbReference type="PANTHER" id="PTHR48083">
    <property type="entry name" value="MEDIUM-CHAIN SPECIFIC ACYL-COA DEHYDROGENASE, MITOCHONDRIAL-RELATED"/>
    <property type="match status" value="1"/>
</dbReference>
<evidence type="ECO:0000256" key="2">
    <source>
        <dbReference type="ARBA" id="ARBA00009347"/>
    </source>
</evidence>
<gene>
    <name evidence="9" type="ORF">TELCIR_01589</name>
</gene>
<dbReference type="Gene3D" id="2.40.110.10">
    <property type="entry name" value="Butyryl-CoA Dehydrogenase, subunit A, domain 2"/>
    <property type="match status" value="1"/>
</dbReference>
<feature type="domain" description="Acyl-CoA dehydrogenase/oxidase C-terminal" evidence="7">
    <location>
        <begin position="92"/>
        <end position="240"/>
    </location>
</feature>
<evidence type="ECO:0000256" key="4">
    <source>
        <dbReference type="ARBA" id="ARBA00022827"/>
    </source>
</evidence>
<dbReference type="Pfam" id="PF02770">
    <property type="entry name" value="Acyl-CoA_dh_M"/>
    <property type="match status" value="1"/>
</dbReference>
<evidence type="ECO:0000259" key="8">
    <source>
        <dbReference type="Pfam" id="PF02770"/>
    </source>
</evidence>
<dbReference type="EMBL" id="KZ345059">
    <property type="protein sequence ID" value="PIO76358.1"/>
    <property type="molecule type" value="Genomic_DNA"/>
</dbReference>
<proteinExistence type="inferred from homology"/>
<feature type="domain" description="Acyl-CoA oxidase/dehydrogenase middle" evidence="8">
    <location>
        <begin position="30"/>
        <end position="79"/>
    </location>
</feature>
<dbReference type="InterPro" id="IPR009100">
    <property type="entry name" value="AcylCoA_DH/oxidase_NM_dom_sf"/>
</dbReference>
<dbReference type="Proteomes" id="UP000230423">
    <property type="component" value="Unassembled WGS sequence"/>
</dbReference>
<dbReference type="InterPro" id="IPR009075">
    <property type="entry name" value="AcylCo_DH/oxidase_C"/>
</dbReference>
<reference evidence="9 10" key="1">
    <citation type="submission" date="2015-09" db="EMBL/GenBank/DDBJ databases">
        <title>Draft genome of the parasitic nematode Teladorsagia circumcincta isolate WARC Sus (inbred).</title>
        <authorList>
            <person name="Mitreva M."/>
        </authorList>
    </citation>
    <scope>NUCLEOTIDE SEQUENCE [LARGE SCALE GENOMIC DNA]</scope>
    <source>
        <strain evidence="9 10">S</strain>
    </source>
</reference>
<dbReference type="InterPro" id="IPR050741">
    <property type="entry name" value="Acyl-CoA_dehydrogenase"/>
</dbReference>
<dbReference type="Gene3D" id="1.20.140.10">
    <property type="entry name" value="Butyryl-CoA Dehydrogenase, subunit A, domain 3"/>
    <property type="match status" value="1"/>
</dbReference>
<name>A0A2G9V1K1_TELCI</name>
<keyword evidence="10" id="KW-1185">Reference proteome</keyword>
<protein>
    <submittedName>
        <fullName evidence="9">Acyl-CoA dehydrogenase protein</fullName>
    </submittedName>
</protein>
<dbReference type="OrthoDB" id="10262177at2759"/>
<evidence type="ECO:0000256" key="3">
    <source>
        <dbReference type="ARBA" id="ARBA00022630"/>
    </source>
</evidence>
<keyword evidence="5 6" id="KW-0560">Oxidoreductase</keyword>
<evidence type="ECO:0000313" key="10">
    <source>
        <dbReference type="Proteomes" id="UP000230423"/>
    </source>
</evidence>
<evidence type="ECO:0000256" key="1">
    <source>
        <dbReference type="ARBA" id="ARBA00001974"/>
    </source>
</evidence>
<organism evidence="9 10">
    <name type="scientific">Teladorsagia circumcincta</name>
    <name type="common">Brown stomach worm</name>
    <name type="synonym">Ostertagia circumcincta</name>
    <dbReference type="NCBI Taxonomy" id="45464"/>
    <lineage>
        <taxon>Eukaryota</taxon>
        <taxon>Metazoa</taxon>
        <taxon>Ecdysozoa</taxon>
        <taxon>Nematoda</taxon>
        <taxon>Chromadorea</taxon>
        <taxon>Rhabditida</taxon>
        <taxon>Rhabditina</taxon>
        <taxon>Rhabditomorpha</taxon>
        <taxon>Strongyloidea</taxon>
        <taxon>Trichostrongylidae</taxon>
        <taxon>Teladorsagia</taxon>
    </lineage>
</organism>
<dbReference type="PROSITE" id="PS00073">
    <property type="entry name" value="ACYL_COA_DH_2"/>
    <property type="match status" value="1"/>
</dbReference>
<dbReference type="InterPro" id="IPR006091">
    <property type="entry name" value="Acyl-CoA_Oxase/DH_mid-dom"/>
</dbReference>
<dbReference type="CDD" id="cd00567">
    <property type="entry name" value="ACAD"/>
    <property type="match status" value="1"/>
</dbReference>
<evidence type="ECO:0000256" key="5">
    <source>
        <dbReference type="ARBA" id="ARBA00023002"/>
    </source>
</evidence>
<sequence length="249" mass="27246">MATPALAEFGSDSLRAEFLAPSIAGDLVSCIAVSEPEAGSDVAAIRTRAVRSGSDLIITGHKMWITSGEQTCVANVCFRREVPARCIIGEEGRGFFYQMLQFQDERLVAAAVLLEPLQRCIALTAKYASERKLFGSTVLDQQTVHFTLAELQSEVEAVRALLYRAVLSRLNGDDVTLLASMTKLKAGRLARVVTDSCLQFWGGNGFTWDNPVCRMHRDLRLHSVGAGADEVMLSIICKHMGIAPQKPRF</sequence>
<dbReference type="PROSITE" id="PS00072">
    <property type="entry name" value="ACYL_COA_DH_1"/>
    <property type="match status" value="1"/>
</dbReference>
<keyword evidence="4 6" id="KW-0274">FAD</keyword>
<dbReference type="GO" id="GO:0033539">
    <property type="term" value="P:fatty acid beta-oxidation using acyl-CoA dehydrogenase"/>
    <property type="evidence" value="ECO:0007669"/>
    <property type="project" value="TreeGrafter"/>
</dbReference>
<dbReference type="GO" id="GO:0050660">
    <property type="term" value="F:flavin adenine dinucleotide binding"/>
    <property type="evidence" value="ECO:0007669"/>
    <property type="project" value="TreeGrafter"/>
</dbReference>
<accession>A0A2G9V1K1</accession>
<dbReference type="InterPro" id="IPR006089">
    <property type="entry name" value="Acyl-CoA_DH_CS"/>
</dbReference>
<comment type="similarity">
    <text evidence="2 6">Belongs to the acyl-CoA dehydrogenase family.</text>
</comment>
<dbReference type="PANTHER" id="PTHR48083:SF6">
    <property type="entry name" value="ACYL-COA DEHYDROGENASE 6"/>
    <property type="match status" value="1"/>
</dbReference>